<evidence type="ECO:0000313" key="8">
    <source>
        <dbReference type="EMBL" id="KFK41101.1"/>
    </source>
</evidence>
<dbReference type="Gene3D" id="3.40.1810.10">
    <property type="entry name" value="Transcription factor, MADS-box"/>
    <property type="match status" value="1"/>
</dbReference>
<feature type="domain" description="MADS-box" evidence="7">
    <location>
        <begin position="1"/>
        <end position="43"/>
    </location>
</feature>
<keyword evidence="5" id="KW-0539">Nucleus</keyword>
<dbReference type="GO" id="GO:0000978">
    <property type="term" value="F:RNA polymerase II cis-regulatory region sequence-specific DNA binding"/>
    <property type="evidence" value="ECO:0007669"/>
    <property type="project" value="TreeGrafter"/>
</dbReference>
<keyword evidence="3" id="KW-0238">DNA-binding</keyword>
<keyword evidence="2" id="KW-0805">Transcription regulation</keyword>
<dbReference type="AlphaFoldDB" id="A0A087HG49"/>
<evidence type="ECO:0000256" key="2">
    <source>
        <dbReference type="ARBA" id="ARBA00023015"/>
    </source>
</evidence>
<dbReference type="SUPFAM" id="SSF55455">
    <property type="entry name" value="SRF-like"/>
    <property type="match status" value="1"/>
</dbReference>
<organism evidence="8 9">
    <name type="scientific">Arabis alpina</name>
    <name type="common">Alpine rock-cress</name>
    <dbReference type="NCBI Taxonomy" id="50452"/>
    <lineage>
        <taxon>Eukaryota</taxon>
        <taxon>Viridiplantae</taxon>
        <taxon>Streptophyta</taxon>
        <taxon>Embryophyta</taxon>
        <taxon>Tracheophyta</taxon>
        <taxon>Spermatophyta</taxon>
        <taxon>Magnoliopsida</taxon>
        <taxon>eudicotyledons</taxon>
        <taxon>Gunneridae</taxon>
        <taxon>Pentapetalae</taxon>
        <taxon>rosids</taxon>
        <taxon>malvids</taxon>
        <taxon>Brassicales</taxon>
        <taxon>Brassicaceae</taxon>
        <taxon>Arabideae</taxon>
        <taxon>Arabis</taxon>
    </lineage>
</organism>
<dbReference type="PANTHER" id="PTHR11945">
    <property type="entry name" value="MADS BOX PROTEIN"/>
    <property type="match status" value="1"/>
</dbReference>
<name>A0A087HG49_ARAAL</name>
<evidence type="ECO:0000313" key="9">
    <source>
        <dbReference type="Proteomes" id="UP000029120"/>
    </source>
</evidence>
<sequence>MVKLKLIPNESVRKRTFRKRKRSFMKKLEQVTTLCGVKACVVINNKYDSQPEAWPSKEGVEEVVSKFMELPVVERTKRLMDQKAYVLETIKKEQKIVMKLHAENRDFQIRKFMFDGFKGNSKEYDYDESSLQDLRAYTSRYLHAINRRIEILTANGQSSSLHALMDNGQPLSFPPLRENGQSSSIPPLSDNGQSSSLPLLTENGQSSSFPPLMDKGKSLAFPPPLKEKGQSSSLHPLTENFSGQSSSYSFHGERSIFLSSS</sequence>
<comment type="subcellular location">
    <subcellularLocation>
        <location evidence="1">Nucleus</location>
    </subcellularLocation>
</comment>
<evidence type="ECO:0000256" key="1">
    <source>
        <dbReference type="ARBA" id="ARBA00004123"/>
    </source>
</evidence>
<keyword evidence="4" id="KW-0804">Transcription</keyword>
<dbReference type="PANTHER" id="PTHR11945:SF788">
    <property type="entry name" value="AGAMOUS-LIKE-34-RELATED"/>
    <property type="match status" value="1"/>
</dbReference>
<dbReference type="SMART" id="SM00432">
    <property type="entry name" value="MADS"/>
    <property type="match status" value="1"/>
</dbReference>
<evidence type="ECO:0000256" key="6">
    <source>
        <dbReference type="SAM" id="MobiDB-lite"/>
    </source>
</evidence>
<dbReference type="PROSITE" id="PS50066">
    <property type="entry name" value="MADS_BOX_2"/>
    <property type="match status" value="1"/>
</dbReference>
<dbReference type="Proteomes" id="UP000029120">
    <property type="component" value="Chromosome 2"/>
</dbReference>
<dbReference type="OrthoDB" id="1057335at2759"/>
<accession>A0A087HG49</accession>
<feature type="compositionally biased region" description="Polar residues" evidence="6">
    <location>
        <begin position="179"/>
        <end position="209"/>
    </location>
</feature>
<dbReference type="GO" id="GO:0000981">
    <property type="term" value="F:DNA-binding transcription factor activity, RNA polymerase II-specific"/>
    <property type="evidence" value="ECO:0007669"/>
    <property type="project" value="TreeGrafter"/>
</dbReference>
<dbReference type="Pfam" id="PF00319">
    <property type="entry name" value="SRF-TF"/>
    <property type="match status" value="1"/>
</dbReference>
<reference evidence="9" key="1">
    <citation type="journal article" date="2015" name="Nat. Plants">
        <title>Genome expansion of Arabis alpina linked with retrotransposition and reduced symmetric DNA methylation.</title>
        <authorList>
            <person name="Willing E.M."/>
            <person name="Rawat V."/>
            <person name="Mandakova T."/>
            <person name="Maumus F."/>
            <person name="James G.V."/>
            <person name="Nordstroem K.J."/>
            <person name="Becker C."/>
            <person name="Warthmann N."/>
            <person name="Chica C."/>
            <person name="Szarzynska B."/>
            <person name="Zytnicki M."/>
            <person name="Albani M.C."/>
            <person name="Kiefer C."/>
            <person name="Bergonzi S."/>
            <person name="Castaings L."/>
            <person name="Mateos J.L."/>
            <person name="Berns M.C."/>
            <person name="Bujdoso N."/>
            <person name="Piofczyk T."/>
            <person name="de Lorenzo L."/>
            <person name="Barrero-Sicilia C."/>
            <person name="Mateos I."/>
            <person name="Piednoel M."/>
            <person name="Hagmann J."/>
            <person name="Chen-Min-Tao R."/>
            <person name="Iglesias-Fernandez R."/>
            <person name="Schuster S.C."/>
            <person name="Alonso-Blanco C."/>
            <person name="Roudier F."/>
            <person name="Carbonero P."/>
            <person name="Paz-Ares J."/>
            <person name="Davis S.J."/>
            <person name="Pecinka A."/>
            <person name="Quesneville H."/>
            <person name="Colot V."/>
            <person name="Lysak M.A."/>
            <person name="Weigel D."/>
            <person name="Coupland G."/>
            <person name="Schneeberger K."/>
        </authorList>
    </citation>
    <scope>NUCLEOTIDE SEQUENCE [LARGE SCALE GENOMIC DNA]</scope>
    <source>
        <strain evidence="9">cv. Pajares</strain>
    </source>
</reference>
<feature type="compositionally biased region" description="Polar residues" evidence="6">
    <location>
        <begin position="230"/>
        <end position="249"/>
    </location>
</feature>
<dbReference type="OMA" id="KACVVIN"/>
<proteinExistence type="predicted"/>
<dbReference type="InterPro" id="IPR036879">
    <property type="entry name" value="TF_MADSbox_sf"/>
</dbReference>
<protein>
    <recommendedName>
        <fullName evidence="7">MADS-box domain-containing protein</fullName>
    </recommendedName>
</protein>
<feature type="region of interest" description="Disordered" evidence="6">
    <location>
        <begin position="163"/>
        <end position="261"/>
    </location>
</feature>
<evidence type="ECO:0000256" key="5">
    <source>
        <dbReference type="ARBA" id="ARBA00023242"/>
    </source>
</evidence>
<dbReference type="GO" id="GO:0005634">
    <property type="term" value="C:nucleus"/>
    <property type="evidence" value="ECO:0007669"/>
    <property type="project" value="UniProtKB-SubCell"/>
</dbReference>
<dbReference type="Gramene" id="KFK41101">
    <property type="protein sequence ID" value="KFK41101"/>
    <property type="gene ID" value="AALP_AA2G085800"/>
</dbReference>
<dbReference type="GO" id="GO:0046983">
    <property type="term" value="F:protein dimerization activity"/>
    <property type="evidence" value="ECO:0007669"/>
    <property type="project" value="InterPro"/>
</dbReference>
<evidence type="ECO:0000259" key="7">
    <source>
        <dbReference type="PROSITE" id="PS50066"/>
    </source>
</evidence>
<evidence type="ECO:0000256" key="3">
    <source>
        <dbReference type="ARBA" id="ARBA00023125"/>
    </source>
</evidence>
<keyword evidence="9" id="KW-1185">Reference proteome</keyword>
<evidence type="ECO:0000256" key="4">
    <source>
        <dbReference type="ARBA" id="ARBA00023163"/>
    </source>
</evidence>
<dbReference type="InterPro" id="IPR002100">
    <property type="entry name" value="TF_MADSbox"/>
</dbReference>
<gene>
    <name evidence="8" type="ordered locus">AALP_Aa2g085800</name>
</gene>
<dbReference type="EMBL" id="CM002870">
    <property type="protein sequence ID" value="KFK41101.1"/>
    <property type="molecule type" value="Genomic_DNA"/>
</dbReference>
<dbReference type="eggNOG" id="KOG0014">
    <property type="taxonomic scope" value="Eukaryota"/>
</dbReference>